<dbReference type="GO" id="GO:0003677">
    <property type="term" value="F:DNA binding"/>
    <property type="evidence" value="ECO:0007669"/>
    <property type="project" value="UniProtKB-UniRule"/>
</dbReference>
<dbReference type="SUPFAM" id="SSF52540">
    <property type="entry name" value="P-loop containing nucleoside triphosphate hydrolases"/>
    <property type="match status" value="2"/>
</dbReference>
<keyword evidence="7 11" id="KW-0238">DNA-binding</keyword>
<dbReference type="SMART" id="SM00382">
    <property type="entry name" value="AAA"/>
    <property type="match status" value="2"/>
</dbReference>
<gene>
    <name evidence="11" type="primary">uup</name>
    <name evidence="14" type="ORF">IHV25_02475</name>
</gene>
<keyword evidence="6 11" id="KW-0067">ATP-binding</keyword>
<evidence type="ECO:0000256" key="3">
    <source>
        <dbReference type="ARBA" id="ARBA00022741"/>
    </source>
</evidence>
<dbReference type="RefSeq" id="WP_192533372.1">
    <property type="nucleotide sequence ID" value="NZ_JACZHT010000001.1"/>
</dbReference>
<comment type="similarity">
    <text evidence="10 11">Belongs to the ABC transporter superfamily. ABCF family. Uup subfamily.</text>
</comment>
<reference evidence="14" key="1">
    <citation type="submission" date="2020-10" db="EMBL/GenBank/DDBJ databases">
        <title>Genome sequence of the unusual species of purple photosynthetic bacteria, Phaeovibrio sulfidiphilus DSM 23193, type strain.</title>
        <authorList>
            <person name="Kyndt J.A."/>
            <person name="Meyer T.E."/>
        </authorList>
    </citation>
    <scope>NUCLEOTIDE SEQUENCE</scope>
    <source>
        <strain evidence="14">DSM 23193</strain>
    </source>
</reference>
<evidence type="ECO:0000256" key="4">
    <source>
        <dbReference type="ARBA" id="ARBA00022763"/>
    </source>
</evidence>
<dbReference type="InterPro" id="IPR003439">
    <property type="entry name" value="ABC_transporter-like_ATP-bd"/>
</dbReference>
<evidence type="ECO:0000256" key="5">
    <source>
        <dbReference type="ARBA" id="ARBA00022801"/>
    </source>
</evidence>
<evidence type="ECO:0000256" key="11">
    <source>
        <dbReference type="HAMAP-Rule" id="MF_00848"/>
    </source>
</evidence>
<comment type="catalytic activity">
    <reaction evidence="9 11">
        <text>ATP + H2O = ADP + phosphate + H(+)</text>
        <dbReference type="Rhea" id="RHEA:13065"/>
        <dbReference type="ChEBI" id="CHEBI:15377"/>
        <dbReference type="ChEBI" id="CHEBI:15378"/>
        <dbReference type="ChEBI" id="CHEBI:30616"/>
        <dbReference type="ChEBI" id="CHEBI:43474"/>
        <dbReference type="ChEBI" id="CHEBI:456216"/>
    </reaction>
</comment>
<feature type="compositionally biased region" description="Basic and acidic residues" evidence="12">
    <location>
        <begin position="510"/>
        <end position="530"/>
    </location>
</feature>
<dbReference type="Gene3D" id="3.40.50.300">
    <property type="entry name" value="P-loop containing nucleotide triphosphate hydrolases"/>
    <property type="match status" value="2"/>
</dbReference>
<keyword evidence="2 11" id="KW-0677">Repeat</keyword>
<evidence type="ECO:0000256" key="12">
    <source>
        <dbReference type="SAM" id="MobiDB-lite"/>
    </source>
</evidence>
<accession>A0A8J6YP05</accession>
<dbReference type="InterPro" id="IPR027417">
    <property type="entry name" value="P-loop_NTPase"/>
</dbReference>
<keyword evidence="3 11" id="KW-0547">Nucleotide-binding</keyword>
<feature type="domain" description="ABC transporter" evidence="13">
    <location>
        <begin position="8"/>
        <end position="220"/>
    </location>
</feature>
<keyword evidence="8 11" id="KW-0234">DNA repair</keyword>
<evidence type="ECO:0000259" key="13">
    <source>
        <dbReference type="PROSITE" id="PS50893"/>
    </source>
</evidence>
<feature type="binding site" evidence="11">
    <location>
        <begin position="40"/>
        <end position="47"/>
    </location>
    <ligand>
        <name>ATP</name>
        <dbReference type="ChEBI" id="CHEBI:30616"/>
        <label>1</label>
    </ligand>
</feature>
<evidence type="ECO:0000256" key="10">
    <source>
        <dbReference type="ARBA" id="ARBA00061478"/>
    </source>
</evidence>
<proteinExistence type="inferred from homology"/>
<keyword evidence="15" id="KW-1185">Reference proteome</keyword>
<evidence type="ECO:0000256" key="6">
    <source>
        <dbReference type="ARBA" id="ARBA00022840"/>
    </source>
</evidence>
<dbReference type="AlphaFoldDB" id="A0A8J6YP05"/>
<keyword evidence="4 11" id="KW-0227">DNA damage</keyword>
<dbReference type="FunFam" id="3.40.50.300:FF:000309">
    <property type="entry name" value="ABC transporter ATP-binding protein"/>
    <property type="match status" value="1"/>
</dbReference>
<name>A0A8J6YP05_9PROT</name>
<dbReference type="GO" id="GO:0016887">
    <property type="term" value="F:ATP hydrolysis activity"/>
    <property type="evidence" value="ECO:0007669"/>
    <property type="project" value="UniProtKB-UniRule"/>
</dbReference>
<comment type="function">
    <text evidence="11">Probably plays a role in ribosome assembly or function. May be involved in resolution of branched DNA intermediates that result from template switching in postreplication gaps. Binds DNA and has ATPase activity.</text>
</comment>
<comment type="caution">
    <text evidence="14">The sequence shown here is derived from an EMBL/GenBank/DDBJ whole genome shotgun (WGS) entry which is preliminary data.</text>
</comment>
<dbReference type="InterPro" id="IPR032524">
    <property type="entry name" value="ABC_tran_C"/>
</dbReference>
<dbReference type="GO" id="GO:0005524">
    <property type="term" value="F:ATP binding"/>
    <property type="evidence" value="ECO:0007669"/>
    <property type="project" value="UniProtKB-UniRule"/>
</dbReference>
<feature type="domain" description="ABC transporter" evidence="13">
    <location>
        <begin position="287"/>
        <end position="507"/>
    </location>
</feature>
<feature type="region of interest" description="Disordered" evidence="12">
    <location>
        <begin position="574"/>
        <end position="593"/>
    </location>
</feature>
<evidence type="ECO:0000256" key="8">
    <source>
        <dbReference type="ARBA" id="ARBA00023204"/>
    </source>
</evidence>
<dbReference type="InterPro" id="IPR043686">
    <property type="entry name" value="Uup"/>
</dbReference>
<dbReference type="CDD" id="cd03221">
    <property type="entry name" value="ABCF_EF-3"/>
    <property type="match status" value="2"/>
</dbReference>
<evidence type="ECO:0000256" key="1">
    <source>
        <dbReference type="ARBA" id="ARBA00022490"/>
    </source>
</evidence>
<dbReference type="HAMAP" id="MF_00848">
    <property type="entry name" value="Uup"/>
    <property type="match status" value="1"/>
</dbReference>
<organism evidence="14 15">
    <name type="scientific">Phaeovibrio sulfidiphilus</name>
    <dbReference type="NCBI Taxonomy" id="1220600"/>
    <lineage>
        <taxon>Bacteria</taxon>
        <taxon>Pseudomonadati</taxon>
        <taxon>Pseudomonadota</taxon>
        <taxon>Alphaproteobacteria</taxon>
        <taxon>Rhodospirillales</taxon>
        <taxon>Rhodospirillaceae</taxon>
        <taxon>Phaeovibrio</taxon>
    </lineage>
</organism>
<dbReference type="InterPro" id="IPR037118">
    <property type="entry name" value="Val-tRNA_synth_C_sf"/>
</dbReference>
<dbReference type="Gene3D" id="1.10.287.380">
    <property type="entry name" value="Valyl-tRNA synthetase, C-terminal domain"/>
    <property type="match status" value="1"/>
</dbReference>
<feature type="compositionally biased region" description="Basic and acidic residues" evidence="12">
    <location>
        <begin position="576"/>
        <end position="593"/>
    </location>
</feature>
<dbReference type="GO" id="GO:0043022">
    <property type="term" value="F:ribosome binding"/>
    <property type="evidence" value="ECO:0007669"/>
    <property type="project" value="UniProtKB-UniRule"/>
</dbReference>
<dbReference type="EMBL" id="JACZHT010000001">
    <property type="protein sequence ID" value="MBE1236517.1"/>
    <property type="molecule type" value="Genomic_DNA"/>
</dbReference>
<comment type="subcellular location">
    <subcellularLocation>
        <location evidence="11">Cytoplasm</location>
    </subcellularLocation>
    <text evidence="11">Associates with ribosomes.</text>
</comment>
<feature type="region of interest" description="Disordered" evidence="12">
    <location>
        <begin position="496"/>
        <end position="542"/>
    </location>
</feature>
<dbReference type="PROSITE" id="PS50893">
    <property type="entry name" value="ABC_TRANSPORTER_2"/>
    <property type="match status" value="2"/>
</dbReference>
<dbReference type="InterPro" id="IPR003593">
    <property type="entry name" value="AAA+_ATPase"/>
</dbReference>
<dbReference type="Pfam" id="PF00005">
    <property type="entry name" value="ABC_tran"/>
    <property type="match status" value="2"/>
</dbReference>
<feature type="binding site" evidence="11">
    <location>
        <begin position="319"/>
        <end position="326"/>
    </location>
    <ligand>
        <name>ATP</name>
        <dbReference type="ChEBI" id="CHEBI:30616"/>
        <label>2</label>
    </ligand>
</feature>
<dbReference type="PANTHER" id="PTHR42855">
    <property type="entry name" value="ABC TRANSPORTER ATP-BINDING SUBUNIT"/>
    <property type="match status" value="1"/>
</dbReference>
<evidence type="ECO:0000313" key="14">
    <source>
        <dbReference type="EMBL" id="MBE1236517.1"/>
    </source>
</evidence>
<protein>
    <recommendedName>
        <fullName evidence="11">ATP-binding protein Uup</fullName>
        <ecNumber evidence="11">3.6.1.-</ecNumber>
    </recommendedName>
</protein>
<evidence type="ECO:0000256" key="2">
    <source>
        <dbReference type="ARBA" id="ARBA00022737"/>
    </source>
</evidence>
<dbReference type="PANTHER" id="PTHR42855:SF1">
    <property type="entry name" value="ABC TRANSPORTER DOMAIN-CONTAINING PROTEIN"/>
    <property type="match status" value="1"/>
</dbReference>
<dbReference type="InterPro" id="IPR051309">
    <property type="entry name" value="ABCF_ATPase"/>
</dbReference>
<dbReference type="Pfam" id="PF16326">
    <property type="entry name" value="ABC_tran_CTD"/>
    <property type="match status" value="1"/>
</dbReference>
<keyword evidence="1 11" id="KW-0963">Cytoplasm</keyword>
<sequence length="616" mass="67081">MAALPPLLSLRGITLGYGARPLFRGLDLDVEPDARLALVGRNGSGKSTLLKILAGDLEPDSGTVFRKPGTTVATVTQEPDLSGFGSLRDAVASGLPESEGTEVHRADRLLEGLGLDPDRSPVGLSGGEARRVAIARALVAEPEVLLLDEPTNHLDIPAILWLEERLRAFRGSLVLISHDRAFLSRLSRATLWLDRGTVRRLDRGFDAFEAWRDETFENEATAAHKLDRLIKEEARWAVEGISARRKRNQGRLARLRELRTERASAVARPGQVRLQAETGSQSGKMVVEAEALEKGYGGRTLVRSFTTRILRGDKVALVGPNGAGKTTLLKMLVGELEPDAGTIRFGTKLSLTFLDQGRSSLDPDKTLKDTLCDAGGDMVDVLGTPRHVHSYLRDFLFDDSRANSPVGSLSGGEKNRLLLARALARPSNVLVLDEPTNDLDMETLDLLEEMLSTYSGTLLLVSHDRDFIDRVATSTILLDGRGGVIEYAGGYTDAIAQAGGPPWETGTPERSGDTRPSAERPAARAAERPAPKPSKPSKLSYREKRRLEELPGEMAALQEELQALEAALSDASLYSRDPDGHAAKAERHQKATNDLARCEEEWLTLELRREELEGGA</sequence>
<dbReference type="EC" id="3.6.1.-" evidence="11"/>
<dbReference type="InterPro" id="IPR017871">
    <property type="entry name" value="ABC_transporter-like_CS"/>
</dbReference>
<evidence type="ECO:0000256" key="9">
    <source>
        <dbReference type="ARBA" id="ARBA00049360"/>
    </source>
</evidence>
<dbReference type="Proteomes" id="UP000631034">
    <property type="component" value="Unassembled WGS sequence"/>
</dbReference>
<evidence type="ECO:0000256" key="7">
    <source>
        <dbReference type="ARBA" id="ARBA00023125"/>
    </source>
</evidence>
<dbReference type="PROSITE" id="PS00211">
    <property type="entry name" value="ABC_TRANSPORTER_1"/>
    <property type="match status" value="2"/>
</dbReference>
<dbReference type="GO" id="GO:0005737">
    <property type="term" value="C:cytoplasm"/>
    <property type="evidence" value="ECO:0007669"/>
    <property type="project" value="UniProtKB-SubCell"/>
</dbReference>
<keyword evidence="5 11" id="KW-0378">Hydrolase</keyword>
<evidence type="ECO:0000313" key="15">
    <source>
        <dbReference type="Proteomes" id="UP000631034"/>
    </source>
</evidence>
<dbReference type="GO" id="GO:0006281">
    <property type="term" value="P:DNA repair"/>
    <property type="evidence" value="ECO:0007669"/>
    <property type="project" value="UniProtKB-KW"/>
</dbReference>